<dbReference type="PANTHER" id="PTHR33116">
    <property type="entry name" value="REVERSE TRANSCRIPTASE ZINC-BINDING DOMAIN-CONTAINING PROTEIN-RELATED-RELATED"/>
    <property type="match status" value="1"/>
</dbReference>
<comment type="caution">
    <text evidence="1">The sequence shown here is derived from an EMBL/GenBank/DDBJ whole genome shotgun (WGS) entry which is preliminary data.</text>
</comment>
<evidence type="ECO:0000313" key="1">
    <source>
        <dbReference type="EMBL" id="KAJ0221380.1"/>
    </source>
</evidence>
<organism evidence="1 2">
    <name type="scientific">Lactuca sativa</name>
    <name type="common">Garden lettuce</name>
    <dbReference type="NCBI Taxonomy" id="4236"/>
    <lineage>
        <taxon>Eukaryota</taxon>
        <taxon>Viridiplantae</taxon>
        <taxon>Streptophyta</taxon>
        <taxon>Embryophyta</taxon>
        <taxon>Tracheophyta</taxon>
        <taxon>Spermatophyta</taxon>
        <taxon>Magnoliopsida</taxon>
        <taxon>eudicotyledons</taxon>
        <taxon>Gunneridae</taxon>
        <taxon>Pentapetalae</taxon>
        <taxon>asterids</taxon>
        <taxon>campanulids</taxon>
        <taxon>Asterales</taxon>
        <taxon>Asteraceae</taxon>
        <taxon>Cichorioideae</taxon>
        <taxon>Cichorieae</taxon>
        <taxon>Lactucinae</taxon>
        <taxon>Lactuca</taxon>
    </lineage>
</organism>
<gene>
    <name evidence="1" type="ORF">LSAT_V11C200086690</name>
</gene>
<proteinExistence type="predicted"/>
<keyword evidence="2" id="KW-1185">Reference proteome</keyword>
<accession>A0A9R1XNE7</accession>
<sequence>MDDVTFMSQPSHIKFFGIRVDDIDISRLASILHYESTISFTYLDLLIIMNMKFAFSWNPIVDNFKAKLSSWKDRDLSFGGRLTLVKYVEGCPPIFYFLLFKAPKFFYMLEGVRDGSFREELEIKKNHCVFQLGAHAKWWWRLKVENNFIWFSYIKALHNTNSIDEKPFAKCGISGTWFSIYQINRELKELDVSLSILFYRKSGMEIILTFGKLSGAVTLRLKIPS</sequence>
<protein>
    <recommendedName>
        <fullName evidence="3">Reverse transcriptase domain-containing protein</fullName>
    </recommendedName>
</protein>
<evidence type="ECO:0000313" key="2">
    <source>
        <dbReference type="Proteomes" id="UP000235145"/>
    </source>
</evidence>
<dbReference type="AlphaFoldDB" id="A0A9R1XNE7"/>
<name>A0A9R1XNE7_LACSA</name>
<dbReference type="EMBL" id="NBSK02000002">
    <property type="protein sequence ID" value="KAJ0221380.1"/>
    <property type="molecule type" value="Genomic_DNA"/>
</dbReference>
<dbReference type="Proteomes" id="UP000235145">
    <property type="component" value="Unassembled WGS sequence"/>
</dbReference>
<dbReference type="PANTHER" id="PTHR33116:SF78">
    <property type="entry name" value="OS12G0587133 PROTEIN"/>
    <property type="match status" value="1"/>
</dbReference>
<reference evidence="1 2" key="1">
    <citation type="journal article" date="2017" name="Nat. Commun.">
        <title>Genome assembly with in vitro proximity ligation data and whole-genome triplication in lettuce.</title>
        <authorList>
            <person name="Reyes-Chin-Wo S."/>
            <person name="Wang Z."/>
            <person name="Yang X."/>
            <person name="Kozik A."/>
            <person name="Arikit S."/>
            <person name="Song C."/>
            <person name="Xia L."/>
            <person name="Froenicke L."/>
            <person name="Lavelle D.O."/>
            <person name="Truco M.J."/>
            <person name="Xia R."/>
            <person name="Zhu S."/>
            <person name="Xu C."/>
            <person name="Xu H."/>
            <person name="Xu X."/>
            <person name="Cox K."/>
            <person name="Korf I."/>
            <person name="Meyers B.C."/>
            <person name="Michelmore R.W."/>
        </authorList>
    </citation>
    <scope>NUCLEOTIDE SEQUENCE [LARGE SCALE GENOMIC DNA]</scope>
    <source>
        <strain evidence="2">cv. Salinas</strain>
        <tissue evidence="1">Seedlings</tissue>
    </source>
</reference>
<evidence type="ECO:0008006" key="3">
    <source>
        <dbReference type="Google" id="ProtNLM"/>
    </source>
</evidence>